<evidence type="ECO:0000259" key="1">
    <source>
        <dbReference type="Pfam" id="PF13475"/>
    </source>
</evidence>
<organism evidence="2">
    <name type="scientific">viral metagenome</name>
    <dbReference type="NCBI Taxonomy" id="1070528"/>
    <lineage>
        <taxon>unclassified sequences</taxon>
        <taxon>metagenomes</taxon>
        <taxon>organismal metagenomes</taxon>
    </lineage>
</organism>
<dbReference type="InterPro" id="IPR025197">
    <property type="entry name" value="DUF4116"/>
</dbReference>
<protein>
    <recommendedName>
        <fullName evidence="1">DUF4116 domain-containing protein</fullName>
    </recommendedName>
</protein>
<evidence type="ECO:0000313" key="2">
    <source>
        <dbReference type="EMBL" id="QHS93283.1"/>
    </source>
</evidence>
<sequence length="220" mass="25582">MEFLAPFWDQLFHRCDVQTQAALLRVCRRVHHIGMTDENLYYRLRCKALNDPYLSHSSQHYISQEHRQRHQHQYLIMVPQKLRTLEMCLKAVRYHGLQIKWVPHHLRTPEICLEAVKAHNDAFQYVPKQSMTEECCVLAVRSNSSAILHVPDSLRTPAVCLAAVKFHAPSIQYLTPEQQTEEVCLAAVRQDGYVLPSIWNPSAKVCLEAVLENRRALQYV</sequence>
<proteinExistence type="predicted"/>
<reference evidence="2" key="1">
    <citation type="journal article" date="2020" name="Nature">
        <title>Giant virus diversity and host interactions through global metagenomics.</title>
        <authorList>
            <person name="Schulz F."/>
            <person name="Roux S."/>
            <person name="Paez-Espino D."/>
            <person name="Jungbluth S."/>
            <person name="Walsh D.A."/>
            <person name="Denef V.J."/>
            <person name="McMahon K.D."/>
            <person name="Konstantinidis K.T."/>
            <person name="Eloe-Fadrosh E.A."/>
            <person name="Kyrpides N.C."/>
            <person name="Woyke T."/>
        </authorList>
    </citation>
    <scope>NUCLEOTIDE SEQUENCE</scope>
    <source>
        <strain evidence="2">GVMAG-M-3300017989-17</strain>
    </source>
</reference>
<feature type="domain" description="DUF4116" evidence="1">
    <location>
        <begin position="86"/>
        <end position="128"/>
    </location>
</feature>
<name>A0A6C0BPU9_9ZZZZ</name>
<dbReference type="AlphaFoldDB" id="A0A6C0BPU9"/>
<dbReference type="Pfam" id="PF13475">
    <property type="entry name" value="DUF4116"/>
    <property type="match status" value="1"/>
</dbReference>
<accession>A0A6C0BPU9</accession>
<dbReference type="EMBL" id="MN739201">
    <property type="protein sequence ID" value="QHS93283.1"/>
    <property type="molecule type" value="Genomic_DNA"/>
</dbReference>